<sequence>MFDNYDLDGAKAKLIQWSDSRTSAEYSKPNVSRALEDSFRMETMQGGVPDAWRLVTDLESPEEIVFKIQGVLSFIELPPFTKHPGKRTRAGFLRQGIAITGLGTESFEKSLDGIKVADHVLKRSVPQQAAEPLGCFSDLNGYTTFHVSNRYFLPRRLVEGEESVDFPDNVDPYGILRKIAGSEFVHTKENVVKYERIKRVSAEDITFEAVSPTIFRSGDIVEAQFTLMVVPIGKGGRPPYKTFPVLRTITMLDDTYSKKAAVDKILAPKVKMTLKRDAGNWRETEELTSKQLRKMRLDDSK</sequence>
<proteinExistence type="predicted"/>
<comment type="caution">
    <text evidence="1">The sequence shown here is derived from an EMBL/GenBank/DDBJ whole genome shotgun (WGS) entry which is preliminary data.</text>
</comment>
<name>A0AAW0C4S1_9AGAR</name>
<keyword evidence="2" id="KW-1185">Reference proteome</keyword>
<dbReference type="Proteomes" id="UP001383192">
    <property type="component" value="Unassembled WGS sequence"/>
</dbReference>
<dbReference type="AlphaFoldDB" id="A0AAW0C4S1"/>
<evidence type="ECO:0000313" key="2">
    <source>
        <dbReference type="Proteomes" id="UP001383192"/>
    </source>
</evidence>
<organism evidence="1 2">
    <name type="scientific">Paramarasmius palmivorus</name>
    <dbReference type="NCBI Taxonomy" id="297713"/>
    <lineage>
        <taxon>Eukaryota</taxon>
        <taxon>Fungi</taxon>
        <taxon>Dikarya</taxon>
        <taxon>Basidiomycota</taxon>
        <taxon>Agaricomycotina</taxon>
        <taxon>Agaricomycetes</taxon>
        <taxon>Agaricomycetidae</taxon>
        <taxon>Agaricales</taxon>
        <taxon>Marasmiineae</taxon>
        <taxon>Marasmiaceae</taxon>
        <taxon>Paramarasmius</taxon>
    </lineage>
</organism>
<gene>
    <name evidence="1" type="ORF">VNI00_012843</name>
</gene>
<protein>
    <submittedName>
        <fullName evidence="1">Uncharacterized protein</fullName>
    </submittedName>
</protein>
<reference evidence="1 2" key="1">
    <citation type="submission" date="2024-01" db="EMBL/GenBank/DDBJ databases">
        <title>A draft genome for a cacao thread blight-causing isolate of Paramarasmius palmivorus.</title>
        <authorList>
            <person name="Baruah I.K."/>
            <person name="Bukari Y."/>
            <person name="Amoako-Attah I."/>
            <person name="Meinhardt L.W."/>
            <person name="Bailey B.A."/>
            <person name="Cohen S.P."/>
        </authorList>
    </citation>
    <scope>NUCLEOTIDE SEQUENCE [LARGE SCALE GENOMIC DNA]</scope>
    <source>
        <strain evidence="1 2">GH-12</strain>
    </source>
</reference>
<accession>A0AAW0C4S1</accession>
<evidence type="ECO:0000313" key="1">
    <source>
        <dbReference type="EMBL" id="KAK7033606.1"/>
    </source>
</evidence>
<dbReference type="EMBL" id="JAYKXP010000061">
    <property type="protein sequence ID" value="KAK7033606.1"/>
    <property type="molecule type" value="Genomic_DNA"/>
</dbReference>